<dbReference type="SUPFAM" id="SSF69255">
    <property type="entry name" value="gp5 N-terminal domain-like"/>
    <property type="match status" value="1"/>
</dbReference>
<dbReference type="InterPro" id="IPR047702">
    <property type="entry name" value="VgrG-rel"/>
</dbReference>
<name>A0AAW9PW81_9CYAN</name>
<accession>A0AAW9PW81</accession>
<dbReference type="InterPro" id="IPR037026">
    <property type="entry name" value="Vgr_OB-fold_dom_sf"/>
</dbReference>
<evidence type="ECO:0000259" key="1">
    <source>
        <dbReference type="Pfam" id="PF04717"/>
    </source>
</evidence>
<dbReference type="SUPFAM" id="SSF69279">
    <property type="entry name" value="Phage tail proteins"/>
    <property type="match status" value="1"/>
</dbReference>
<feature type="domain" description="Gp5/Type VI secretion system Vgr protein OB-fold" evidence="1">
    <location>
        <begin position="379"/>
        <end position="452"/>
    </location>
</feature>
<organism evidence="2 3">
    <name type="scientific">Tumidithrix elongata BACA0141</name>
    <dbReference type="NCBI Taxonomy" id="2716417"/>
    <lineage>
        <taxon>Bacteria</taxon>
        <taxon>Bacillati</taxon>
        <taxon>Cyanobacteriota</taxon>
        <taxon>Cyanophyceae</taxon>
        <taxon>Pseudanabaenales</taxon>
        <taxon>Pseudanabaenaceae</taxon>
        <taxon>Tumidithrix</taxon>
        <taxon>Tumidithrix elongata</taxon>
    </lineage>
</organism>
<dbReference type="Gene3D" id="2.40.50.230">
    <property type="entry name" value="Gp5 N-terminal domain"/>
    <property type="match status" value="1"/>
</dbReference>
<dbReference type="Pfam" id="PF04717">
    <property type="entry name" value="Phage_base_V"/>
    <property type="match status" value="1"/>
</dbReference>
<dbReference type="RefSeq" id="WP_330483685.1">
    <property type="nucleotide sequence ID" value="NZ_JAZBJZ010000037.1"/>
</dbReference>
<protein>
    <submittedName>
        <fullName evidence="2">VgrG-related protein</fullName>
    </submittedName>
</protein>
<dbReference type="AlphaFoldDB" id="A0AAW9PW81"/>
<comment type="caution">
    <text evidence="2">The sequence shown here is derived from an EMBL/GenBank/DDBJ whole genome shotgun (WGS) entry which is preliminary data.</text>
</comment>
<gene>
    <name evidence="2" type="ORF">V2H45_10905</name>
</gene>
<dbReference type="Proteomes" id="UP001333818">
    <property type="component" value="Unassembled WGS sequence"/>
</dbReference>
<dbReference type="NCBIfam" id="NF033848">
    <property type="entry name" value="VgrG_rel"/>
    <property type="match status" value="1"/>
</dbReference>
<dbReference type="InterPro" id="IPR006531">
    <property type="entry name" value="Gp5/Vgr_OB"/>
</dbReference>
<reference evidence="2" key="1">
    <citation type="submission" date="2024-01" db="EMBL/GenBank/DDBJ databases">
        <title>Bank of Algae and Cyanobacteria of the Azores (BACA) strain genomes.</title>
        <authorList>
            <person name="Luz R."/>
            <person name="Cordeiro R."/>
            <person name="Fonseca A."/>
            <person name="Goncalves V."/>
        </authorList>
    </citation>
    <scope>NUCLEOTIDE SEQUENCE</scope>
    <source>
        <strain evidence="2">BACA0141</strain>
    </source>
</reference>
<sequence>MPTYIADASIKIDGSPASEELLQDLLQISVEESLHLPSMFTLVINNDYFAGDVNDVAWKHDALFAIGKEIEIGLTNSDEVTGTVFKGEITAIEAQFTSESQAPIIIRGYDVSHRLHRGRYNRSFVQKKDSDIVKQIIVELGIPAGTITDTGGPYGFGDPVGYVFQENQTNMEFLRERAARNGFELYVRDGKLNFCAPTSSGSLTLTWLLDLFSFRVRVSSSEQVGEVEVRGWNYQTKQAIASTASSATLLTSNTHGAGVSKAAAFNGKPSGSKLIVVDRPVSSATEATTIANSLFAEVGGEYVQADARAIGNPNIRAGKVVTLANMGKYNGDYYVTATRHLYQGGVYSTEFSVRGLRGGDLLATLSPQARLQPGQTLLVGIVTNNVDPKKWGRVKVKFPTLTEDHESDWARVVAVGAGATRGFDCLPEVNDEVLVAFEHGDIHRPYVIGGVWNGTDAPPETVDNSVVSGKVRLRTIKTRTGHKLQFVEEDKDSSKKGVYIDTVAGHHAYLNDTEKFVEIKTQAGHQVKLDDQNKKILIQTTGGQKMEMLDTGSKIAIEASTTIEIKVGGSTITLAATSIELKSGASKITLGAAGVAIEGTTSSLKGTGQAKVEGAQVEVAGQAMTTIKGGTVMIN</sequence>
<keyword evidence="3" id="KW-1185">Reference proteome</keyword>
<dbReference type="EMBL" id="JAZBJZ010000037">
    <property type="protein sequence ID" value="MEE3717257.1"/>
    <property type="molecule type" value="Genomic_DNA"/>
</dbReference>
<evidence type="ECO:0000313" key="3">
    <source>
        <dbReference type="Proteomes" id="UP001333818"/>
    </source>
</evidence>
<dbReference type="SUPFAM" id="SSF69349">
    <property type="entry name" value="Phage fibre proteins"/>
    <property type="match status" value="1"/>
</dbReference>
<evidence type="ECO:0000313" key="2">
    <source>
        <dbReference type="EMBL" id="MEE3717257.1"/>
    </source>
</evidence>
<proteinExistence type="predicted"/>